<dbReference type="Gene3D" id="3.40.50.1820">
    <property type="entry name" value="alpha/beta hydrolase"/>
    <property type="match status" value="1"/>
</dbReference>
<feature type="transmembrane region" description="Helical" evidence="1">
    <location>
        <begin position="487"/>
        <end position="509"/>
    </location>
</feature>
<accession>A0A9W7CI43</accession>
<feature type="transmembrane region" description="Helical" evidence="1">
    <location>
        <begin position="530"/>
        <end position="556"/>
    </location>
</feature>
<dbReference type="InterPro" id="IPR002921">
    <property type="entry name" value="Fungal_lipase-type"/>
</dbReference>
<comment type="caution">
    <text evidence="3">The sequence shown here is derived from an EMBL/GenBank/DDBJ whole genome shotgun (WGS) entry which is preliminary data.</text>
</comment>
<proteinExistence type="predicted"/>
<feature type="domain" description="Fungal lipase-type" evidence="2">
    <location>
        <begin position="793"/>
        <end position="956"/>
    </location>
</feature>
<evidence type="ECO:0000259" key="2">
    <source>
        <dbReference type="Pfam" id="PF01764"/>
    </source>
</evidence>
<feature type="transmembrane region" description="Helical" evidence="1">
    <location>
        <begin position="444"/>
        <end position="467"/>
    </location>
</feature>
<evidence type="ECO:0000313" key="4">
    <source>
        <dbReference type="Proteomes" id="UP001165122"/>
    </source>
</evidence>
<keyword evidence="1" id="KW-0472">Membrane</keyword>
<keyword evidence="1" id="KW-1133">Transmembrane helix</keyword>
<sequence>MSLAHRERFFTADERLSESLALDLATTQAQTASCLAVSPQTTRQLLDVASSTDAAAHRIRRGSLVNGKSIRIKQSKSLQGLRKDPIGGALIKLESLGSTGGRVICAIQFIVFTAALMLIGLGTYASDRTIPLRTSSPTCDYYNPVIEFNPSQNEPLVSSCSSTTLHNPNADADSIENSLTTITSTLTNLGTVLGKIGLSITFPNGTAYGIDNYTKFTVDGEDIILNYNLELVGCRFKPDSKCGAGDWLDVLSVPDSPDSLAYVMEKNFLTSKSFVAGAEIFSIFQNQENIINDGWVNSYKLRLQIHNNTELVGQETSQAVLQFHYIDVQSVSFEKLGRTILFFLNLFVLMFWIIKNYNSVSFVDWLPEKKWLTYMVIATVIFQNPVLLFAQYEESPSIALAVATKCNMVVAYSLLGWVFLCFADGVSRSLKTAKEFYLSKTVLLSLYLVLSLAFELIATPVFGGLPSDRSPLLSTYNWSQVTKVADLSIGLSLIMLNAVIMVVFWRCVLNSYRLLSSLPYIEYRYVHLSYRFYFVHSLSLIFYSFASYSMIVWGLVIDLNGAKNFEDIHFEEEFNSLLRTTKSSFGQQLFVAVYVHIFAYLHLPPDDNKKSMFQQMLLTQFEKYEEPSSQKLSSLSTFCLETAAWLLEVSWQSYYDSPGKTTTGGWGDINVEQHSLKQIAQVHQEENACHAIVLRDLRRNRIIIAFRGTSCGMHWNTNLKYSIKKFDVESLPLPNSVTSEIERYISENVDASDYNNPKIFRSTVDTETSLGFDELKDSLLRSSEYEPKKQTERIQNIVQDVETLGKRVVENVEKMVTENLGFTGIHGGFAEAYESIRPDLMQHVAKELLENPADVYVTGHSLGGALAHICAYDLASNVLPKLNKTLETKWRAEIKALGSEWIDLYVGRLKRAMRLCCYSFGAPRSFSRATARRYNEKVPATFRVACDGDIVTSFPKYAGGKYKHVKNHVVVDGQGSGQLIVSPSFVERRFHLASRNKLKRHSMQCYRLGIWGSIGQTAEERARAFSQSGLNQKEIDAFIEKGRNEVEAEAEAEAEEDDNDDAFIDAVHTLV</sequence>
<dbReference type="Proteomes" id="UP001165122">
    <property type="component" value="Unassembled WGS sequence"/>
</dbReference>
<dbReference type="PANTHER" id="PTHR45856:SF24">
    <property type="entry name" value="FUNGAL LIPASE-LIKE DOMAIN-CONTAINING PROTEIN"/>
    <property type="match status" value="1"/>
</dbReference>
<feature type="transmembrane region" description="Helical" evidence="1">
    <location>
        <begin position="374"/>
        <end position="392"/>
    </location>
</feature>
<dbReference type="PANTHER" id="PTHR45856">
    <property type="entry name" value="ALPHA/BETA-HYDROLASES SUPERFAMILY PROTEIN"/>
    <property type="match status" value="1"/>
</dbReference>
<keyword evidence="1" id="KW-0812">Transmembrane</keyword>
<organism evidence="3 4">
    <name type="scientific">Triparma laevis f. longispina</name>
    <dbReference type="NCBI Taxonomy" id="1714387"/>
    <lineage>
        <taxon>Eukaryota</taxon>
        <taxon>Sar</taxon>
        <taxon>Stramenopiles</taxon>
        <taxon>Ochrophyta</taxon>
        <taxon>Bolidophyceae</taxon>
        <taxon>Parmales</taxon>
        <taxon>Triparmaceae</taxon>
        <taxon>Triparma</taxon>
    </lineage>
</organism>
<name>A0A9W7CI43_9STRA</name>
<dbReference type="Pfam" id="PF01764">
    <property type="entry name" value="Lipase_3"/>
    <property type="match status" value="1"/>
</dbReference>
<protein>
    <recommendedName>
        <fullName evidence="2">Fungal lipase-type domain-containing protein</fullName>
    </recommendedName>
</protein>
<evidence type="ECO:0000256" key="1">
    <source>
        <dbReference type="SAM" id="Phobius"/>
    </source>
</evidence>
<feature type="transmembrane region" description="Helical" evidence="1">
    <location>
        <begin position="336"/>
        <end position="354"/>
    </location>
</feature>
<dbReference type="SUPFAM" id="SSF53474">
    <property type="entry name" value="alpha/beta-Hydrolases"/>
    <property type="match status" value="1"/>
</dbReference>
<evidence type="ECO:0000313" key="3">
    <source>
        <dbReference type="EMBL" id="GMI06268.1"/>
    </source>
</evidence>
<feature type="transmembrane region" description="Helical" evidence="1">
    <location>
        <begin position="398"/>
        <end position="423"/>
    </location>
</feature>
<reference evidence="4" key="1">
    <citation type="journal article" date="2023" name="Commun. Biol.">
        <title>Genome analysis of Parmales, the sister group of diatoms, reveals the evolutionary specialization of diatoms from phago-mixotrophs to photoautotrophs.</title>
        <authorList>
            <person name="Ban H."/>
            <person name="Sato S."/>
            <person name="Yoshikawa S."/>
            <person name="Yamada K."/>
            <person name="Nakamura Y."/>
            <person name="Ichinomiya M."/>
            <person name="Sato N."/>
            <person name="Blanc-Mathieu R."/>
            <person name="Endo H."/>
            <person name="Kuwata A."/>
            <person name="Ogata H."/>
        </authorList>
    </citation>
    <scope>NUCLEOTIDE SEQUENCE [LARGE SCALE GENOMIC DNA]</scope>
    <source>
        <strain evidence="4">NIES 3700</strain>
    </source>
</reference>
<dbReference type="OrthoDB" id="194358at2759"/>
<dbReference type="CDD" id="cd00519">
    <property type="entry name" value="Lipase_3"/>
    <property type="match status" value="1"/>
</dbReference>
<dbReference type="InterPro" id="IPR029058">
    <property type="entry name" value="AB_hydrolase_fold"/>
</dbReference>
<dbReference type="GO" id="GO:0006629">
    <property type="term" value="P:lipid metabolic process"/>
    <property type="evidence" value="ECO:0007669"/>
    <property type="project" value="InterPro"/>
</dbReference>
<dbReference type="InterPro" id="IPR051218">
    <property type="entry name" value="Sec_MonoDiacylglyc_Lipase"/>
</dbReference>
<gene>
    <name evidence="3" type="ORF">TrLO_g11988</name>
</gene>
<feature type="transmembrane region" description="Helical" evidence="1">
    <location>
        <begin position="103"/>
        <end position="125"/>
    </location>
</feature>
<dbReference type="AlphaFoldDB" id="A0A9W7CI43"/>
<keyword evidence="4" id="KW-1185">Reference proteome</keyword>
<dbReference type="EMBL" id="BRXW01000098">
    <property type="protein sequence ID" value="GMI06268.1"/>
    <property type="molecule type" value="Genomic_DNA"/>
</dbReference>